<evidence type="ECO:0000259" key="2">
    <source>
        <dbReference type="Pfam" id="PF11886"/>
    </source>
</evidence>
<dbReference type="InterPro" id="IPR024283">
    <property type="entry name" value="TOC159_MAD"/>
</dbReference>
<keyword evidence="1" id="KW-0175">Coiled coil</keyword>
<feature type="domain" description="Translocase of chloroplast 159/132 membrane anchor" evidence="2">
    <location>
        <begin position="36"/>
        <end position="87"/>
    </location>
</feature>
<keyword evidence="4" id="KW-1185">Reference proteome</keyword>
<proteinExistence type="predicted"/>
<gene>
    <name evidence="3" type="ORF">V6N11_077285</name>
</gene>
<evidence type="ECO:0000256" key="1">
    <source>
        <dbReference type="SAM" id="Coils"/>
    </source>
</evidence>
<accession>A0ABR2TCR5</accession>
<evidence type="ECO:0000313" key="3">
    <source>
        <dbReference type="EMBL" id="KAK9035238.1"/>
    </source>
</evidence>
<dbReference type="Pfam" id="PF11886">
    <property type="entry name" value="TOC159_MAD"/>
    <property type="match status" value="1"/>
</dbReference>
<organism evidence="3 4">
    <name type="scientific">Hibiscus sabdariffa</name>
    <name type="common">roselle</name>
    <dbReference type="NCBI Taxonomy" id="183260"/>
    <lineage>
        <taxon>Eukaryota</taxon>
        <taxon>Viridiplantae</taxon>
        <taxon>Streptophyta</taxon>
        <taxon>Embryophyta</taxon>
        <taxon>Tracheophyta</taxon>
        <taxon>Spermatophyta</taxon>
        <taxon>Magnoliopsida</taxon>
        <taxon>eudicotyledons</taxon>
        <taxon>Gunneridae</taxon>
        <taxon>Pentapetalae</taxon>
        <taxon>rosids</taxon>
        <taxon>malvids</taxon>
        <taxon>Malvales</taxon>
        <taxon>Malvaceae</taxon>
        <taxon>Malvoideae</taxon>
        <taxon>Hibiscus</taxon>
    </lineage>
</organism>
<evidence type="ECO:0000313" key="4">
    <source>
        <dbReference type="Proteomes" id="UP001396334"/>
    </source>
</evidence>
<dbReference type="Proteomes" id="UP001396334">
    <property type="component" value="Unassembled WGS sequence"/>
</dbReference>
<protein>
    <recommendedName>
        <fullName evidence="2">Translocase of chloroplast 159/132 membrane anchor domain-containing protein</fullName>
    </recommendedName>
</protein>
<reference evidence="3 4" key="1">
    <citation type="journal article" date="2024" name="G3 (Bethesda)">
        <title>Genome assembly of Hibiscus sabdariffa L. provides insights into metabolisms of medicinal natural products.</title>
        <authorList>
            <person name="Kim T."/>
        </authorList>
    </citation>
    <scope>NUCLEOTIDE SEQUENCE [LARGE SCALE GENOMIC DNA]</scope>
    <source>
        <strain evidence="3">TK-2024</strain>
        <tissue evidence="3">Old leaves</tissue>
    </source>
</reference>
<dbReference type="EMBL" id="JBBPBN010000006">
    <property type="protein sequence ID" value="KAK9035238.1"/>
    <property type="molecule type" value="Genomic_DNA"/>
</dbReference>
<name>A0ABR2TCR5_9ROSI</name>
<feature type="coiled-coil region" evidence="1">
    <location>
        <begin position="4"/>
        <end position="31"/>
    </location>
</feature>
<sequence>MGNTEKLLNQIMELKSMSKSLQRQVKKCEKKEKIEKLKVKKTMEKEDLALGADFQSQFSIGWSSKIAVHAGLSKKMSEQITVQTSNTYQL</sequence>
<comment type="caution">
    <text evidence="3">The sequence shown here is derived from an EMBL/GenBank/DDBJ whole genome shotgun (WGS) entry which is preliminary data.</text>
</comment>